<name>A0ABU9DE95_9BACL</name>
<accession>A0ABU9DE95</accession>
<keyword evidence="1" id="KW-0472">Membrane</keyword>
<sequence>MRYALRMAWSELLHKPVAVLLTALFSGFMGYACGLSAAVSLGGKFPGFNSERIFHLGLFYPDFLLLAVLPALGTLTFSKEYWSWTMFNDEPFLKRLQFYRMWAIPVKVIAWSRMLHMLLCLGAALLCFLSLFIWGSWPVLSSQISILEYTAYLFVWVCYAVALNGINPFMEFGSNGKIVTIASLVALPVVFIVINGAHLMMGMPLYVWLMDVVRAHLFGSIAVALAGSCLGLWLFQQALVYKLSRRNLP</sequence>
<feature type="transmembrane region" description="Helical" evidence="1">
    <location>
        <begin position="178"/>
        <end position="197"/>
    </location>
</feature>
<organism evidence="2 3">
    <name type="scientific">Paenibacillus filicis</name>
    <dbReference type="NCBI Taxonomy" id="669464"/>
    <lineage>
        <taxon>Bacteria</taxon>
        <taxon>Bacillati</taxon>
        <taxon>Bacillota</taxon>
        <taxon>Bacilli</taxon>
        <taxon>Bacillales</taxon>
        <taxon>Paenibacillaceae</taxon>
        <taxon>Paenibacillus</taxon>
    </lineage>
</organism>
<evidence type="ECO:0000256" key="1">
    <source>
        <dbReference type="SAM" id="Phobius"/>
    </source>
</evidence>
<dbReference type="RefSeq" id="WP_341414247.1">
    <property type="nucleotide sequence ID" value="NZ_JBBPCC010000002.1"/>
</dbReference>
<dbReference type="EMBL" id="JBBPCC010000002">
    <property type="protein sequence ID" value="MEK8127190.1"/>
    <property type="molecule type" value="Genomic_DNA"/>
</dbReference>
<proteinExistence type="predicted"/>
<protein>
    <recommendedName>
        <fullName evidence="4">ABC transporter permease</fullName>
    </recommendedName>
</protein>
<feature type="transmembrane region" description="Helical" evidence="1">
    <location>
        <begin position="53"/>
        <end position="77"/>
    </location>
</feature>
<keyword evidence="1" id="KW-0812">Transmembrane</keyword>
<evidence type="ECO:0000313" key="3">
    <source>
        <dbReference type="Proteomes" id="UP001469365"/>
    </source>
</evidence>
<dbReference type="Proteomes" id="UP001469365">
    <property type="component" value="Unassembled WGS sequence"/>
</dbReference>
<comment type="caution">
    <text evidence="2">The sequence shown here is derived from an EMBL/GenBank/DDBJ whole genome shotgun (WGS) entry which is preliminary data.</text>
</comment>
<evidence type="ECO:0008006" key="4">
    <source>
        <dbReference type="Google" id="ProtNLM"/>
    </source>
</evidence>
<feature type="transmembrane region" description="Helical" evidence="1">
    <location>
        <begin position="217"/>
        <end position="235"/>
    </location>
</feature>
<dbReference type="PROSITE" id="PS51257">
    <property type="entry name" value="PROKAR_LIPOPROTEIN"/>
    <property type="match status" value="1"/>
</dbReference>
<gene>
    <name evidence="2" type="ORF">WMW72_04610</name>
</gene>
<feature type="transmembrane region" description="Helical" evidence="1">
    <location>
        <begin position="149"/>
        <end position="166"/>
    </location>
</feature>
<keyword evidence="3" id="KW-1185">Reference proteome</keyword>
<keyword evidence="1" id="KW-1133">Transmembrane helix</keyword>
<feature type="transmembrane region" description="Helical" evidence="1">
    <location>
        <begin position="117"/>
        <end position="137"/>
    </location>
</feature>
<evidence type="ECO:0000313" key="2">
    <source>
        <dbReference type="EMBL" id="MEK8127190.1"/>
    </source>
</evidence>
<reference evidence="2 3" key="1">
    <citation type="submission" date="2024-04" db="EMBL/GenBank/DDBJ databases">
        <title>draft genome sequnece of Paenibacillus filicis.</title>
        <authorList>
            <person name="Kim D.-U."/>
        </authorList>
    </citation>
    <scope>NUCLEOTIDE SEQUENCE [LARGE SCALE GENOMIC DNA]</scope>
    <source>
        <strain evidence="2 3">KACC14197</strain>
    </source>
</reference>